<dbReference type="OrthoDB" id="48998at2"/>
<dbReference type="AlphaFoldDB" id="A0A4V2J4X8"/>
<protein>
    <recommendedName>
        <fullName evidence="6">Ribosomal processing cysteine protease Prp</fullName>
    </recommendedName>
</protein>
<evidence type="ECO:0000313" key="8">
    <source>
        <dbReference type="Proteomes" id="UP000293142"/>
    </source>
</evidence>
<evidence type="ECO:0000313" key="7">
    <source>
        <dbReference type="EMBL" id="TBL81622.1"/>
    </source>
</evidence>
<name>A0A4V2J4X8_9BACL</name>
<dbReference type="PANTHER" id="PTHR39178:SF1">
    <property type="entry name" value="RIBOSOMAL-PROCESSING CYSTEINE PROTEASE PRP"/>
    <property type="match status" value="1"/>
</dbReference>
<keyword evidence="1" id="KW-0690">Ribosome biogenesis</keyword>
<dbReference type="SUPFAM" id="SSF118010">
    <property type="entry name" value="TM1457-like"/>
    <property type="match status" value="1"/>
</dbReference>
<gene>
    <name evidence="7" type="ORF">EYB31_01050</name>
</gene>
<evidence type="ECO:0000256" key="6">
    <source>
        <dbReference type="ARBA" id="ARBA00044538"/>
    </source>
</evidence>
<comment type="similarity">
    <text evidence="5">Belongs to the Prp family.</text>
</comment>
<dbReference type="RefSeq" id="WP_131011409.1">
    <property type="nucleotide sequence ID" value="NZ_SIRE01000002.1"/>
</dbReference>
<dbReference type="GO" id="GO:0008234">
    <property type="term" value="F:cysteine-type peptidase activity"/>
    <property type="evidence" value="ECO:0007669"/>
    <property type="project" value="UniProtKB-KW"/>
</dbReference>
<reference evidence="7 8" key="1">
    <citation type="submission" date="2019-02" db="EMBL/GenBank/DDBJ databases">
        <title>Paenibacillus sp. nov., isolated from surface-sterilized tissue of Thalictrum simplex L.</title>
        <authorList>
            <person name="Tuo L."/>
        </authorList>
    </citation>
    <scope>NUCLEOTIDE SEQUENCE [LARGE SCALE GENOMIC DNA]</scope>
    <source>
        <strain evidence="7 8">N2SHLJ1</strain>
    </source>
</reference>
<dbReference type="CDD" id="cd16332">
    <property type="entry name" value="Prp-like"/>
    <property type="match status" value="1"/>
</dbReference>
<evidence type="ECO:0000256" key="4">
    <source>
        <dbReference type="ARBA" id="ARBA00022807"/>
    </source>
</evidence>
<dbReference type="Proteomes" id="UP000293142">
    <property type="component" value="Unassembled WGS sequence"/>
</dbReference>
<accession>A0A4V2J4X8</accession>
<evidence type="ECO:0000256" key="1">
    <source>
        <dbReference type="ARBA" id="ARBA00022517"/>
    </source>
</evidence>
<dbReference type="GO" id="GO:0006508">
    <property type="term" value="P:proteolysis"/>
    <property type="evidence" value="ECO:0007669"/>
    <property type="project" value="UniProtKB-KW"/>
</dbReference>
<keyword evidence="4" id="KW-0788">Thiol protease</keyword>
<keyword evidence="2 7" id="KW-0645">Protease</keyword>
<evidence type="ECO:0000256" key="5">
    <source>
        <dbReference type="ARBA" id="ARBA00044503"/>
    </source>
</evidence>
<dbReference type="InterPro" id="IPR007422">
    <property type="entry name" value="Peptidase_Prp"/>
</dbReference>
<keyword evidence="8" id="KW-1185">Reference proteome</keyword>
<comment type="caution">
    <text evidence="7">The sequence shown here is derived from an EMBL/GenBank/DDBJ whole genome shotgun (WGS) entry which is preliminary data.</text>
</comment>
<evidence type="ECO:0000256" key="2">
    <source>
        <dbReference type="ARBA" id="ARBA00022670"/>
    </source>
</evidence>
<dbReference type="EMBL" id="SIRE01000002">
    <property type="protein sequence ID" value="TBL81622.1"/>
    <property type="molecule type" value="Genomic_DNA"/>
</dbReference>
<proteinExistence type="inferred from homology"/>
<dbReference type="Gene3D" id="3.30.70.1490">
    <property type="entry name" value="Cysteine protease Prp"/>
    <property type="match status" value="1"/>
</dbReference>
<keyword evidence="3" id="KW-0378">Hydrolase</keyword>
<sequence length="109" mass="12194">MIRVNIKRRPDNRRIERFRVEGHAEYDKSGKDIVCAGVSAVTVGTVNAVEALLGVELVHRMKNGLLQVDVPAKLDPRIEEQVQLLLESMVVMLSTIEQSYGAYIAMQES</sequence>
<organism evidence="7 8">
    <name type="scientific">Paenibacillus thalictri</name>
    <dbReference type="NCBI Taxonomy" id="2527873"/>
    <lineage>
        <taxon>Bacteria</taxon>
        <taxon>Bacillati</taxon>
        <taxon>Bacillota</taxon>
        <taxon>Bacilli</taxon>
        <taxon>Bacillales</taxon>
        <taxon>Paenibacillaceae</taxon>
        <taxon>Paenibacillus</taxon>
    </lineage>
</organism>
<dbReference type="InterPro" id="IPR036764">
    <property type="entry name" value="Peptidase_Prp_sf"/>
</dbReference>
<dbReference type="PANTHER" id="PTHR39178">
    <property type="entry name" value="HYPOTHETICAL RIBOSOME-ASSOCIATED PROTEIN"/>
    <property type="match status" value="1"/>
</dbReference>
<dbReference type="Pfam" id="PF04327">
    <property type="entry name" value="Peptidase_Prp"/>
    <property type="match status" value="1"/>
</dbReference>
<evidence type="ECO:0000256" key="3">
    <source>
        <dbReference type="ARBA" id="ARBA00022801"/>
    </source>
</evidence>
<dbReference type="GO" id="GO:0042254">
    <property type="term" value="P:ribosome biogenesis"/>
    <property type="evidence" value="ECO:0007669"/>
    <property type="project" value="UniProtKB-KW"/>
</dbReference>